<evidence type="ECO:0000259" key="9">
    <source>
        <dbReference type="PROSITE" id="PS50866"/>
    </source>
</evidence>
<evidence type="ECO:0000256" key="6">
    <source>
        <dbReference type="ARBA" id="ARBA00023136"/>
    </source>
</evidence>
<dbReference type="InterPro" id="IPR009038">
    <property type="entry name" value="GOLD_dom"/>
</dbReference>
<sequence>MRSLSISFLVGTALVGLASAVKFDLLASTADKKDETIRCFSQYAPKDTKVLVTVNVGQGYNQRVDLNIYEHSEQTSVFAKKIDIKDEYNNAFDTLQDGEINICFTNTLDDGFVASPSYFREVDLEVNVGTEAKIIEEITKNKHLPNLEEQTRVLEAMVDDILNEMNYLKGREAKLRNTNGEY</sequence>
<proteinExistence type="inferred from homology"/>
<dbReference type="OrthoDB" id="759142at2759"/>
<comment type="caution">
    <text evidence="10">The sequence shown here is derived from an EMBL/GenBank/DDBJ whole genome shotgun (WGS) entry which is preliminary data.</text>
</comment>
<dbReference type="AlphaFoldDB" id="A0A1X2IG16"/>
<keyword evidence="3 7" id="KW-0812">Transmembrane</keyword>
<evidence type="ECO:0000313" key="10">
    <source>
        <dbReference type="EMBL" id="ORZ15844.1"/>
    </source>
</evidence>
<keyword evidence="5" id="KW-1133">Transmembrane helix</keyword>
<dbReference type="Proteomes" id="UP000193560">
    <property type="component" value="Unassembled WGS sequence"/>
</dbReference>
<dbReference type="GO" id="GO:0016020">
    <property type="term" value="C:membrane"/>
    <property type="evidence" value="ECO:0007669"/>
    <property type="project" value="UniProtKB-SubCell"/>
</dbReference>
<gene>
    <name evidence="10" type="ORF">BCR42DRAFT_328400</name>
</gene>
<evidence type="ECO:0000256" key="7">
    <source>
        <dbReference type="RuleBase" id="RU003827"/>
    </source>
</evidence>
<dbReference type="Pfam" id="PF01105">
    <property type="entry name" value="EMP24_GP25L"/>
    <property type="match status" value="1"/>
</dbReference>
<evidence type="ECO:0000256" key="8">
    <source>
        <dbReference type="SAM" id="SignalP"/>
    </source>
</evidence>
<dbReference type="InterPro" id="IPR015720">
    <property type="entry name" value="Emp24-like"/>
</dbReference>
<keyword evidence="11" id="KW-1185">Reference proteome</keyword>
<accession>A0A1X2IG16</accession>
<reference evidence="10 11" key="1">
    <citation type="submission" date="2016-07" db="EMBL/GenBank/DDBJ databases">
        <title>Pervasive Adenine N6-methylation of Active Genes in Fungi.</title>
        <authorList>
            <consortium name="DOE Joint Genome Institute"/>
            <person name="Mondo S.J."/>
            <person name="Dannebaum R.O."/>
            <person name="Kuo R.C."/>
            <person name="Labutti K."/>
            <person name="Haridas S."/>
            <person name="Kuo A."/>
            <person name="Salamov A."/>
            <person name="Ahrendt S.R."/>
            <person name="Lipzen A."/>
            <person name="Sullivan W."/>
            <person name="Andreopoulos W.B."/>
            <person name="Clum A."/>
            <person name="Lindquist E."/>
            <person name="Daum C."/>
            <person name="Ramamoorthy G.K."/>
            <person name="Gryganskyi A."/>
            <person name="Culley D."/>
            <person name="Magnuson J.K."/>
            <person name="James T.Y."/>
            <person name="O'Malley M.A."/>
            <person name="Stajich J.E."/>
            <person name="Spatafora J.W."/>
            <person name="Visel A."/>
            <person name="Grigoriev I.V."/>
        </authorList>
    </citation>
    <scope>NUCLEOTIDE SEQUENCE [LARGE SCALE GENOMIC DNA]</scope>
    <source>
        <strain evidence="10 11">NRRL 1336</strain>
    </source>
</reference>
<dbReference type="EMBL" id="MCGE01000012">
    <property type="protein sequence ID" value="ORZ15844.1"/>
    <property type="molecule type" value="Genomic_DNA"/>
</dbReference>
<organism evidence="10 11">
    <name type="scientific">Absidia repens</name>
    <dbReference type="NCBI Taxonomy" id="90262"/>
    <lineage>
        <taxon>Eukaryota</taxon>
        <taxon>Fungi</taxon>
        <taxon>Fungi incertae sedis</taxon>
        <taxon>Mucoromycota</taxon>
        <taxon>Mucoromycotina</taxon>
        <taxon>Mucoromycetes</taxon>
        <taxon>Mucorales</taxon>
        <taxon>Cunninghamellaceae</taxon>
        <taxon>Absidia</taxon>
    </lineage>
</organism>
<evidence type="ECO:0000256" key="2">
    <source>
        <dbReference type="ARBA" id="ARBA00007104"/>
    </source>
</evidence>
<feature type="domain" description="GOLD" evidence="9">
    <location>
        <begin position="37"/>
        <end position="128"/>
    </location>
</feature>
<evidence type="ECO:0000256" key="5">
    <source>
        <dbReference type="ARBA" id="ARBA00022989"/>
    </source>
</evidence>
<keyword evidence="6" id="KW-0472">Membrane</keyword>
<comment type="subcellular location">
    <subcellularLocation>
        <location evidence="1 7">Membrane</location>
        <topology evidence="1 7">Single-pass type I membrane protein</topology>
    </subcellularLocation>
</comment>
<protein>
    <submittedName>
        <fullName evidence="10">Emp24/gp25L/p24 family/GOLD-domain-containing protein</fullName>
    </submittedName>
</protein>
<dbReference type="PROSITE" id="PS50866">
    <property type="entry name" value="GOLD"/>
    <property type="match status" value="1"/>
</dbReference>
<evidence type="ECO:0000313" key="11">
    <source>
        <dbReference type="Proteomes" id="UP000193560"/>
    </source>
</evidence>
<feature type="chain" id="PRO_5012507469" evidence="8">
    <location>
        <begin position="21"/>
        <end position="182"/>
    </location>
</feature>
<feature type="signal peptide" evidence="8">
    <location>
        <begin position="1"/>
        <end position="20"/>
    </location>
</feature>
<evidence type="ECO:0000256" key="4">
    <source>
        <dbReference type="ARBA" id="ARBA00022729"/>
    </source>
</evidence>
<dbReference type="SMART" id="SM01190">
    <property type="entry name" value="EMP24_GP25L"/>
    <property type="match status" value="1"/>
</dbReference>
<dbReference type="PANTHER" id="PTHR22811">
    <property type="entry name" value="TRANSMEMBRANE EMP24 DOMAIN-CONTAINING PROTEIN"/>
    <property type="match status" value="1"/>
</dbReference>
<name>A0A1X2IG16_9FUNG</name>
<evidence type="ECO:0000256" key="1">
    <source>
        <dbReference type="ARBA" id="ARBA00004479"/>
    </source>
</evidence>
<keyword evidence="4 8" id="KW-0732">Signal</keyword>
<comment type="similarity">
    <text evidence="2 7">Belongs to the EMP24/GP25L family.</text>
</comment>
<dbReference type="STRING" id="90262.A0A1X2IG16"/>
<evidence type="ECO:0000256" key="3">
    <source>
        <dbReference type="ARBA" id="ARBA00022692"/>
    </source>
</evidence>